<dbReference type="Proteomes" id="UP001528411">
    <property type="component" value="Unassembled WGS sequence"/>
</dbReference>
<protein>
    <submittedName>
        <fullName evidence="1">DUF938 domain-containing protein</fullName>
    </submittedName>
</protein>
<dbReference type="RefSeq" id="WP_215963958.1">
    <property type="nucleotide sequence ID" value="NZ_JAQOMS010000002.1"/>
</dbReference>
<gene>
    <name evidence="1" type="ORF">PN838_10165</name>
</gene>
<dbReference type="PANTHER" id="PTHR20974:SF0">
    <property type="entry name" value="UPF0585 PROTEIN CG18661"/>
    <property type="match status" value="1"/>
</dbReference>
<dbReference type="Pfam" id="PF06080">
    <property type="entry name" value="DUF938"/>
    <property type="match status" value="1"/>
</dbReference>
<name>A0ABT5FDQ7_9GAMM</name>
<organism evidence="1 2">
    <name type="scientific">Psychrosphaera algicola</name>
    <dbReference type="NCBI Taxonomy" id="3023714"/>
    <lineage>
        <taxon>Bacteria</taxon>
        <taxon>Pseudomonadati</taxon>
        <taxon>Pseudomonadota</taxon>
        <taxon>Gammaproteobacteria</taxon>
        <taxon>Alteromonadales</taxon>
        <taxon>Pseudoalteromonadaceae</taxon>
        <taxon>Psychrosphaera</taxon>
    </lineage>
</organism>
<comment type="caution">
    <text evidence="1">The sequence shown here is derived from an EMBL/GenBank/DDBJ whole genome shotgun (WGS) entry which is preliminary data.</text>
</comment>
<evidence type="ECO:0000313" key="2">
    <source>
        <dbReference type="Proteomes" id="UP001528411"/>
    </source>
</evidence>
<dbReference type="PANTHER" id="PTHR20974">
    <property type="entry name" value="UPF0585 PROTEIN CG18661"/>
    <property type="match status" value="1"/>
</dbReference>
<reference evidence="1 2" key="1">
    <citation type="submission" date="2023-01" db="EMBL/GenBank/DDBJ databases">
        <title>Psychrosphaera sp. nov., isolated from marine algae.</title>
        <authorList>
            <person name="Bayburt H."/>
            <person name="Choi B.J."/>
            <person name="Kim J.M."/>
            <person name="Choi D.G."/>
            <person name="Jeon C.O."/>
        </authorList>
    </citation>
    <scope>NUCLEOTIDE SEQUENCE [LARGE SCALE GENOMIC DNA]</scope>
    <source>
        <strain evidence="1 2">G1-22</strain>
    </source>
</reference>
<dbReference type="InterPro" id="IPR010342">
    <property type="entry name" value="DUF938"/>
</dbReference>
<evidence type="ECO:0000313" key="1">
    <source>
        <dbReference type="EMBL" id="MDC2889067.1"/>
    </source>
</evidence>
<sequence>MTIIQPPQSHAADVFSDLPTLTAAENNKGPILDKWVELEFNERKVLEIGSGTGQQAIHLSQHCYQLRWQPTEVKENFERLNQWWEASQKVGIINFLKPIEYTIGDDEFPAGDFDTIYTSNVLHIVSRAHAKQLVEQICGALATGQKWVCYGPFKQNNKFTTESNKEFNDWLMSEGHGGLMDLEDVVKLSKGKLEIETLSDMPANNFFVVFNRC</sequence>
<accession>A0ABT5FDQ7</accession>
<proteinExistence type="predicted"/>
<keyword evidence="2" id="KW-1185">Reference proteome</keyword>
<dbReference type="EMBL" id="JAQOMS010000002">
    <property type="protein sequence ID" value="MDC2889067.1"/>
    <property type="molecule type" value="Genomic_DNA"/>
</dbReference>